<dbReference type="Gene3D" id="3.20.20.70">
    <property type="entry name" value="Aldolase class I"/>
    <property type="match status" value="1"/>
</dbReference>
<feature type="binding site" evidence="7">
    <location>
        <position position="67"/>
    </location>
    <ligand>
        <name>[4Fe-4S] cluster</name>
        <dbReference type="ChEBI" id="CHEBI:49883"/>
        <note>4Fe-4S-S-AdoMet</note>
    </ligand>
</feature>
<dbReference type="GO" id="GO:0046872">
    <property type="term" value="F:metal ion binding"/>
    <property type="evidence" value="ECO:0007669"/>
    <property type="project" value="UniProtKB-KW"/>
</dbReference>
<dbReference type="SFLD" id="SFLDG01082">
    <property type="entry name" value="B12-binding_domain_containing"/>
    <property type="match status" value="1"/>
</dbReference>
<dbReference type="InterPro" id="IPR010722">
    <property type="entry name" value="BATS_dom"/>
</dbReference>
<evidence type="ECO:0000313" key="11">
    <source>
        <dbReference type="EMBL" id="CAA7600174.1"/>
    </source>
</evidence>
<evidence type="ECO:0000256" key="1">
    <source>
        <dbReference type="ARBA" id="ARBA00022485"/>
    </source>
</evidence>
<evidence type="ECO:0000256" key="5">
    <source>
        <dbReference type="ARBA" id="ARBA00023014"/>
    </source>
</evidence>
<dbReference type="Pfam" id="PF04055">
    <property type="entry name" value="Radical_SAM"/>
    <property type="match status" value="1"/>
</dbReference>
<dbReference type="SFLD" id="SFLDG01060">
    <property type="entry name" value="BATS_domain_containing"/>
    <property type="match status" value="1"/>
</dbReference>
<feature type="binding site" evidence="8">
    <location>
        <position position="136"/>
    </location>
    <ligand>
        <name>(3R)-3-methyl-D-ornithine</name>
        <dbReference type="ChEBI" id="CHEBI:64642"/>
    </ligand>
</feature>
<dbReference type="PANTHER" id="PTHR43726:SF1">
    <property type="entry name" value="BIOTIN SYNTHASE"/>
    <property type="match status" value="1"/>
</dbReference>
<evidence type="ECO:0000313" key="13">
    <source>
        <dbReference type="Proteomes" id="UP001071230"/>
    </source>
</evidence>
<organism evidence="11">
    <name type="scientific">Acididesulfobacillus acetoxydans</name>
    <dbReference type="NCBI Taxonomy" id="1561005"/>
    <lineage>
        <taxon>Bacteria</taxon>
        <taxon>Bacillati</taxon>
        <taxon>Bacillota</taxon>
        <taxon>Clostridia</taxon>
        <taxon>Eubacteriales</taxon>
        <taxon>Peptococcaceae</taxon>
        <taxon>Acididesulfobacillus</taxon>
    </lineage>
</organism>
<protein>
    <submittedName>
        <fullName evidence="12">3-methylornithine synthase</fullName>
    </submittedName>
    <submittedName>
        <fullName evidence="11">7,8-didemethyl-8-hydroxy-5-deazariboflavin synthase/biotin synthase</fullName>
        <ecNumber evidence="11 12">2.5.1.77</ecNumber>
        <ecNumber evidence="11 12">2.8.1.6</ecNumber>
    </submittedName>
</protein>
<keyword evidence="11" id="KW-0808">Transferase</keyword>
<feature type="region of interest" description="Disordered" evidence="9">
    <location>
        <begin position="334"/>
        <end position="363"/>
    </location>
</feature>
<keyword evidence="4 7" id="KW-0408">Iron</keyword>
<reference evidence="12" key="1">
    <citation type="submission" date="2014-11" db="EMBL/GenBank/DDBJ databases">
        <authorList>
            <person name="Hornung B.V."/>
        </authorList>
    </citation>
    <scope>NUCLEOTIDE SEQUENCE</scope>
    <source>
        <strain evidence="12">INE</strain>
    </source>
</reference>
<dbReference type="SMART" id="SM00876">
    <property type="entry name" value="BATS"/>
    <property type="match status" value="1"/>
</dbReference>
<evidence type="ECO:0000256" key="3">
    <source>
        <dbReference type="ARBA" id="ARBA00022723"/>
    </source>
</evidence>
<dbReference type="InterPro" id="IPR034422">
    <property type="entry name" value="HydE/PylB-like"/>
</dbReference>
<dbReference type="PANTHER" id="PTHR43726">
    <property type="entry name" value="3-METHYLORNITHINE SYNTHASE"/>
    <property type="match status" value="1"/>
</dbReference>
<dbReference type="Proteomes" id="UP001071230">
    <property type="component" value="Unassembled WGS sequence"/>
</dbReference>
<evidence type="ECO:0000313" key="12">
    <source>
        <dbReference type="EMBL" id="CEJ09552.1"/>
    </source>
</evidence>
<evidence type="ECO:0000256" key="2">
    <source>
        <dbReference type="ARBA" id="ARBA00022691"/>
    </source>
</evidence>
<dbReference type="GO" id="GO:0051539">
    <property type="term" value="F:4 iron, 4 sulfur cluster binding"/>
    <property type="evidence" value="ECO:0007669"/>
    <property type="project" value="UniProtKB-KW"/>
</dbReference>
<comment type="cofactor">
    <cofactor evidence="6">
        <name>[2Fe-2S] cluster</name>
        <dbReference type="ChEBI" id="CHEBI:190135"/>
    </cofactor>
</comment>
<dbReference type="AlphaFoldDB" id="A0A8S0WLS9"/>
<dbReference type="InterPro" id="IPR058240">
    <property type="entry name" value="rSAM_sf"/>
</dbReference>
<dbReference type="SUPFAM" id="SSF102114">
    <property type="entry name" value="Radical SAM enzymes"/>
    <property type="match status" value="1"/>
</dbReference>
<dbReference type="EMBL" id="CDGJ01000134">
    <property type="protein sequence ID" value="CEJ09552.1"/>
    <property type="molecule type" value="Genomic_DNA"/>
</dbReference>
<feature type="binding site" evidence="7">
    <location>
        <position position="63"/>
    </location>
    <ligand>
        <name>[4Fe-4S] cluster</name>
        <dbReference type="ChEBI" id="CHEBI:49883"/>
        <note>4Fe-4S-S-AdoMet</note>
    </ligand>
</feature>
<feature type="binding site" evidence="8">
    <location>
        <position position="161"/>
    </location>
    <ligand>
        <name>S-adenosyl-L-methionine</name>
        <dbReference type="ChEBI" id="CHEBI:59789"/>
    </ligand>
</feature>
<dbReference type="SFLD" id="SFLDG01280">
    <property type="entry name" value="HydE/PylB-like"/>
    <property type="match status" value="1"/>
</dbReference>
<dbReference type="CDD" id="cd01335">
    <property type="entry name" value="Radical_SAM"/>
    <property type="match status" value="1"/>
</dbReference>
<accession>A0A8S0WLS9</accession>
<dbReference type="GO" id="GO:0004076">
    <property type="term" value="F:biotin synthase activity"/>
    <property type="evidence" value="ECO:0007669"/>
    <property type="project" value="UniProtKB-EC"/>
</dbReference>
<dbReference type="SMART" id="SM00729">
    <property type="entry name" value="Elp3"/>
    <property type="match status" value="1"/>
</dbReference>
<proteinExistence type="predicted"/>
<evidence type="ECO:0000256" key="7">
    <source>
        <dbReference type="PIRSR" id="PIRSR004762-1"/>
    </source>
</evidence>
<gene>
    <name evidence="11" type="ORF">DEACI_0826</name>
    <name evidence="12" type="ORF">DEACI_4037</name>
</gene>
<dbReference type="EC" id="2.5.1.77" evidence="11 12"/>
<dbReference type="PIRSF" id="PIRSF004762">
    <property type="entry name" value="CHP00423"/>
    <property type="match status" value="1"/>
</dbReference>
<reference evidence="11" key="2">
    <citation type="submission" date="2020-01" db="EMBL/GenBank/DDBJ databases">
        <authorList>
            <person name="Hornung B."/>
        </authorList>
    </citation>
    <scope>NUCLEOTIDE SEQUENCE</scope>
    <source>
        <strain evidence="11">PacBioINE</strain>
    </source>
</reference>
<dbReference type="InterPro" id="IPR013785">
    <property type="entry name" value="Aldolase_TIM"/>
</dbReference>
<evidence type="ECO:0000256" key="4">
    <source>
        <dbReference type="ARBA" id="ARBA00023004"/>
    </source>
</evidence>
<name>A0A8S0WLS9_9FIRM</name>
<dbReference type="Proteomes" id="UP000836597">
    <property type="component" value="Chromosome"/>
</dbReference>
<feature type="binding site" evidence="7">
    <location>
        <position position="70"/>
    </location>
    <ligand>
        <name>[4Fe-4S] cluster</name>
        <dbReference type="ChEBI" id="CHEBI:49883"/>
        <note>4Fe-4S-S-AdoMet</note>
    </ligand>
</feature>
<dbReference type="EMBL" id="LR746496">
    <property type="protein sequence ID" value="CAA7600174.1"/>
    <property type="molecule type" value="Genomic_DNA"/>
</dbReference>
<dbReference type="InterPro" id="IPR024021">
    <property type="entry name" value="FeFe-hyd_HydE_rSAM"/>
</dbReference>
<dbReference type="GO" id="GO:0042364">
    <property type="term" value="P:water-soluble vitamin biosynthetic process"/>
    <property type="evidence" value="ECO:0007669"/>
    <property type="project" value="UniProtKB-ARBA"/>
</dbReference>
<evidence type="ECO:0000256" key="8">
    <source>
        <dbReference type="PIRSR" id="PIRSR004762-2"/>
    </source>
</evidence>
<feature type="binding site" evidence="8">
    <location>
        <position position="180"/>
    </location>
    <ligand>
        <name>S-adenosyl-L-methionine</name>
        <dbReference type="ChEBI" id="CHEBI:59789"/>
    </ligand>
</feature>
<dbReference type="PROSITE" id="PS51918">
    <property type="entry name" value="RADICAL_SAM"/>
    <property type="match status" value="1"/>
</dbReference>
<dbReference type="InterPro" id="IPR007197">
    <property type="entry name" value="rSAM"/>
</dbReference>
<keyword evidence="3" id="KW-0479">Metal-binding</keyword>
<evidence type="ECO:0000259" key="10">
    <source>
        <dbReference type="PROSITE" id="PS51918"/>
    </source>
</evidence>
<dbReference type="SFLD" id="SFLDF00348">
    <property type="entry name" value="FeFe_hydrogenase_maturase_(Hyd"/>
    <property type="match status" value="1"/>
</dbReference>
<dbReference type="EC" id="2.8.1.6" evidence="11 12"/>
<keyword evidence="2 7" id="KW-0949">S-adenosyl-L-methionine</keyword>
<evidence type="ECO:0000256" key="9">
    <source>
        <dbReference type="SAM" id="MobiDB-lite"/>
    </source>
</evidence>
<keyword evidence="1 7" id="KW-0004">4Fe-4S</keyword>
<dbReference type="NCBIfam" id="TIGR03956">
    <property type="entry name" value="rSAM_HydE"/>
    <property type="match status" value="1"/>
</dbReference>
<keyword evidence="13" id="KW-1185">Reference proteome</keyword>
<keyword evidence="5 7" id="KW-0411">Iron-sulfur</keyword>
<feature type="domain" description="Radical SAM core" evidence="10">
    <location>
        <begin position="49"/>
        <end position="268"/>
    </location>
</feature>
<dbReference type="InterPro" id="IPR006638">
    <property type="entry name" value="Elp3/MiaA/NifB-like_rSAM"/>
</dbReference>
<dbReference type="KEGG" id="aacx:DEACI_0826"/>
<evidence type="ECO:0000256" key="6">
    <source>
        <dbReference type="ARBA" id="ARBA00034078"/>
    </source>
</evidence>
<comment type="cofactor">
    <cofactor evidence="7">
        <name>[4Fe-4S] cluster</name>
        <dbReference type="ChEBI" id="CHEBI:49883"/>
    </cofactor>
    <text evidence="7">Binds 1 [4Fe-4S] cluster. The cluster is coordinated with 3 cysteines and an exchangeable S-adenosyl-L-methionine.</text>
</comment>
<dbReference type="GO" id="GO:0044272">
    <property type="term" value="P:sulfur compound biosynthetic process"/>
    <property type="evidence" value="ECO:0007669"/>
    <property type="project" value="UniProtKB-ARBA"/>
</dbReference>
<dbReference type="SFLD" id="SFLDS00029">
    <property type="entry name" value="Radical_SAM"/>
    <property type="match status" value="1"/>
</dbReference>
<sequence>MNAMSALLRRAEQIHDLSRDELVCLLSGREYDREIFAAADRVRRKYVGDEVHLRGLIEFSNICRRNCFYCGLRAGNRGLGRYRLTPEEIIGLARKGREYGYRTVVLQSGEDDYYTVAKMCQIIRELKQYGLAVALSIGEKSGADYAAFREAGADRYLLRIETTDRRLYEDLDPGMSHENRKRCLRDLKRLGYEVGCGSLVGLPGQTIASLADDILYFRSLEADMVGIGPFIPHMDTPLKGAQGGDFLLSLKVMALTRLLLPDSNIPATTAMETLRREGRLLALQSGANVVMPNISELQYRRLYALYPGKAGADESPEESRAELCRKLEGMGRTVGKGYGSRQKLYAREKAGRRRPGAARRENS</sequence>